<reference evidence="2 4" key="1">
    <citation type="submission" date="2017-06" db="EMBL/GenBank/DDBJ databases">
        <title>A platform for efficient transgenesis in Macrostomum lignano, a flatworm model organism for stem cell research.</title>
        <authorList>
            <person name="Berezikov E."/>
        </authorList>
    </citation>
    <scope>NUCLEOTIDE SEQUENCE [LARGE SCALE GENOMIC DNA]</scope>
    <source>
        <strain evidence="2">DV1</strain>
        <tissue evidence="2">Whole organism</tissue>
    </source>
</reference>
<dbReference type="Proteomes" id="UP000215902">
    <property type="component" value="Unassembled WGS sequence"/>
</dbReference>
<sequence>MSMRLTADLGLRRSSHKGLWIELEGLELFYFFSFSSFFVSLSTTNLVPASPDDQEVDDAQRATAGEEDVGRQVVLHGNEQSVAAGVLLQEGCQ</sequence>
<comment type="caution">
    <text evidence="2">The sequence shown here is derived from an EMBL/GenBank/DDBJ whole genome shotgun (WGS) entry which is preliminary data.</text>
</comment>
<dbReference type="EMBL" id="NIVC01000106">
    <property type="protein sequence ID" value="PAA90652.1"/>
    <property type="molecule type" value="Genomic_DNA"/>
</dbReference>
<proteinExistence type="predicted"/>
<keyword evidence="4" id="KW-1185">Reference proteome</keyword>
<dbReference type="EMBL" id="NIVC01002646">
    <property type="protein sequence ID" value="PAA56266.1"/>
    <property type="molecule type" value="Genomic_DNA"/>
</dbReference>
<evidence type="ECO:0000313" key="4">
    <source>
        <dbReference type="Proteomes" id="UP000215902"/>
    </source>
</evidence>
<dbReference type="EMBL" id="NIVC01001943">
    <property type="protein sequence ID" value="PAA62390.1"/>
    <property type="molecule type" value="Genomic_DNA"/>
</dbReference>
<evidence type="ECO:0000313" key="1">
    <source>
        <dbReference type="EMBL" id="PAA56266.1"/>
    </source>
</evidence>
<accession>A0A267ELH3</accession>
<name>A0A267ELH3_9PLAT</name>
<gene>
    <name evidence="3" type="ORF">BOX15_Mlig012907g1</name>
    <name evidence="2" type="ORF">BOX15_Mlig012907g2</name>
    <name evidence="1" type="ORF">BOX15_Mlig012907g3</name>
</gene>
<evidence type="ECO:0000313" key="2">
    <source>
        <dbReference type="EMBL" id="PAA62390.1"/>
    </source>
</evidence>
<protein>
    <submittedName>
        <fullName evidence="2">Uncharacterized protein</fullName>
    </submittedName>
</protein>
<organism evidence="2 4">
    <name type="scientific">Macrostomum lignano</name>
    <dbReference type="NCBI Taxonomy" id="282301"/>
    <lineage>
        <taxon>Eukaryota</taxon>
        <taxon>Metazoa</taxon>
        <taxon>Spiralia</taxon>
        <taxon>Lophotrochozoa</taxon>
        <taxon>Platyhelminthes</taxon>
        <taxon>Rhabditophora</taxon>
        <taxon>Macrostomorpha</taxon>
        <taxon>Macrostomida</taxon>
        <taxon>Macrostomidae</taxon>
        <taxon>Macrostomum</taxon>
    </lineage>
</organism>
<evidence type="ECO:0000313" key="3">
    <source>
        <dbReference type="EMBL" id="PAA90652.1"/>
    </source>
</evidence>
<dbReference type="AlphaFoldDB" id="A0A267ELH3"/>